<protein>
    <recommendedName>
        <fullName evidence="9">Pericentrin</fullName>
    </recommendedName>
</protein>
<evidence type="ECO:0000256" key="6">
    <source>
        <dbReference type="SAM" id="MobiDB-lite"/>
    </source>
</evidence>
<keyword evidence="3 5" id="KW-0175">Coiled coil</keyword>
<feature type="coiled-coil region" evidence="5">
    <location>
        <begin position="732"/>
        <end position="815"/>
    </location>
</feature>
<keyword evidence="4" id="KW-0206">Cytoskeleton</keyword>
<feature type="coiled-coil region" evidence="5">
    <location>
        <begin position="544"/>
        <end position="578"/>
    </location>
</feature>
<accession>A0ABN9CBK8</accession>
<evidence type="ECO:0000256" key="5">
    <source>
        <dbReference type="SAM" id="Coils"/>
    </source>
</evidence>
<dbReference type="EMBL" id="CATNWA010008664">
    <property type="protein sequence ID" value="CAI9556636.1"/>
    <property type="molecule type" value="Genomic_DNA"/>
</dbReference>
<feature type="coiled-coil region" evidence="5">
    <location>
        <begin position="1232"/>
        <end position="1273"/>
    </location>
</feature>
<name>A0ABN9CBK8_9NEOB</name>
<evidence type="ECO:0000313" key="7">
    <source>
        <dbReference type="EMBL" id="CAI9556636.1"/>
    </source>
</evidence>
<feature type="non-terminal residue" evidence="7">
    <location>
        <position position="1"/>
    </location>
</feature>
<feature type="region of interest" description="Disordered" evidence="6">
    <location>
        <begin position="925"/>
        <end position="952"/>
    </location>
</feature>
<feature type="compositionally biased region" description="Polar residues" evidence="6">
    <location>
        <begin position="930"/>
        <end position="945"/>
    </location>
</feature>
<dbReference type="InterPro" id="IPR028745">
    <property type="entry name" value="AKAP9/Pericentrin"/>
</dbReference>
<feature type="coiled-coil region" evidence="5">
    <location>
        <begin position="1338"/>
        <end position="1373"/>
    </location>
</feature>
<feature type="coiled-coil region" evidence="5">
    <location>
        <begin position="306"/>
        <end position="468"/>
    </location>
</feature>
<feature type="coiled-coil region" evidence="5">
    <location>
        <begin position="100"/>
        <end position="176"/>
    </location>
</feature>
<feature type="coiled-coil region" evidence="5">
    <location>
        <begin position="1437"/>
        <end position="1510"/>
    </location>
</feature>
<evidence type="ECO:0000313" key="8">
    <source>
        <dbReference type="Proteomes" id="UP001162483"/>
    </source>
</evidence>
<evidence type="ECO:0008006" key="9">
    <source>
        <dbReference type="Google" id="ProtNLM"/>
    </source>
</evidence>
<evidence type="ECO:0000256" key="1">
    <source>
        <dbReference type="ARBA" id="ARBA00004300"/>
    </source>
</evidence>
<dbReference type="Proteomes" id="UP001162483">
    <property type="component" value="Unassembled WGS sequence"/>
</dbReference>
<evidence type="ECO:0000256" key="4">
    <source>
        <dbReference type="ARBA" id="ARBA00023212"/>
    </source>
</evidence>
<comment type="caution">
    <text evidence="7">The sequence shown here is derived from an EMBL/GenBank/DDBJ whole genome shotgun (WGS) entry which is preliminary data.</text>
</comment>
<feature type="coiled-coil region" evidence="5">
    <location>
        <begin position="1032"/>
        <end position="1066"/>
    </location>
</feature>
<proteinExistence type="predicted"/>
<sequence>IEGYATEKASLEEALSIKETSQHQLVVELEKSREQLKVLTEEPSALGEEKELLQRLQEVLSSNEKDVEIELLKETQRLVKEKLELHCQADKDRSNLLSHMRVLEMELEDQMARNQELLKKTSEMTDLEQQIQSLEKQLKHQRQFMDEQAVEREHERDDFQQEIHNLEEQLKQALKNHGDSRTYRHHDWSEQDETLETNVKEKVDLNLLIEGKDHLEQQIAERNDEIDKMLMRIQELEQAALSNADASKKCSQLEAELQNMHKIQKELLQDKEALQQQQYNNVLQISALQSKLDETRHRLPVEGEPDSLLKKELQAERDALQRKEKEAESLAEQLELYREELTNKTEEVLQLNMQLEIQRKQSEQAVQQSQEEYLVLKEEMSSLQLERTHNKPSSSLELLQALLQEKNQEIDHLNEQLLRLQEETSEVEELRSLVEHLRSDQERLRKSKEEDMEQLHEVIEKLQQELEQLGPIRHEVSDSQESLDQLGIGGADNLQAELRNGVKQLEGAYVERESLEETESLCVAELQALQQQLEEKDVLHVAKIEVLETNLQNLQQSSRQNEQALEFLHLEHRNLQEETELLRTHVSQREEAIALFSVQLQKLQDTVREKDTILMDKELEVQTLQEHNMGDMSELRNQLAQSIQSLEATKIDLQNLQEQNVSLQTTLSLNSKEQSDREIKYKEELEELKQCLKEWQNKSQKLAKVVQTQTDGNQNMTKVEAELHLAVSNEQVNAAERLASEREAKLLSTENELSALSNIVDELHTECESWKAEAQRVQQQLKKKEACVAELHSHSQNLGAQVKKLQEALASQEAMISVISVDLQKHSIEDKVNKHIGSTQSDVKQRSFSESLTDSSAWESPDMVRKLEEQAQSLRGLTPFSELSINHSAELDGMKSKSSGCVKQLVQYNLLGSSTSSLSDSVYSLQHSSQKTSPVRETGHPSTDYDSCDDLQSKDGQIETEQSDELDYKLEAGKFQLEEVENLYGIKQKMDLMSGSGLSVQLQKMLSMVHEESCKILELSERPVAKVPSPDRTELQTQRDAWVKERKNLQETIQSLSSALAQAAGEGNKESSSSDWRRDLLESVQALLESEREYLRLELQSQLHHGTGDNNSLSEKVEHLIKEQEEQKRLVLEHVLAMDRNSLLSEIQDLRSQLRLAHLQNQEKLQQLQDALISTEEKGHTKEHQLRKQVELYDYKLQQEAAIAEDLKGSLLREQERSTEQHKLLLQEQSTGSQLRTEIEELQLELENLKRQRKEMQIEATKLRNDLDGKEEALSVLMQTVQTQREVESQRFEEEKHIIQQKLAHREKSVQESFLSLEEHKKLNAKISAALLQEQTCASNLRKELEIEQSRCKALLAQEHKKLSETETELEKEKQYSLSLSSALNLERNVVEQLRQQQSQELCRQEEERHQERKVVLTLQNQLEEERRSARGLGAMMEKTQKQAVDARSQLESEVQACREEMQKEREATVKLRALLEALQSQKQQLDSVLEQQKEREIRLQKERDQYQAQLLIFQEEERVRAKECEKEITRSKQAEVIRAREEEQERRIMDLQLQHDRDKRRIQELQHMLADLEEQERALASRKNQAWTDAASPTKKCGFTDQSDAESLAATTSHCTTS</sequence>
<feature type="coiled-coil region" evidence="5">
    <location>
        <begin position="632"/>
        <end position="705"/>
    </location>
</feature>
<evidence type="ECO:0000256" key="3">
    <source>
        <dbReference type="ARBA" id="ARBA00023054"/>
    </source>
</evidence>
<reference evidence="7" key="1">
    <citation type="submission" date="2023-05" db="EMBL/GenBank/DDBJ databases">
        <authorList>
            <person name="Stuckert A."/>
        </authorList>
    </citation>
    <scope>NUCLEOTIDE SEQUENCE</scope>
</reference>
<keyword evidence="2" id="KW-0963">Cytoplasm</keyword>
<keyword evidence="8" id="KW-1185">Reference proteome</keyword>
<feature type="compositionally biased region" description="Polar residues" evidence="6">
    <location>
        <begin position="1610"/>
        <end position="1619"/>
    </location>
</feature>
<comment type="subcellular location">
    <subcellularLocation>
        <location evidence="1">Cytoplasm</location>
        <location evidence="1">Cytoskeleton</location>
        <location evidence="1">Microtubule organizing center</location>
        <location evidence="1">Centrosome</location>
    </subcellularLocation>
</comment>
<feature type="region of interest" description="Disordered" evidence="6">
    <location>
        <begin position="1577"/>
        <end position="1619"/>
    </location>
</feature>
<gene>
    <name evidence="7" type="ORF">SPARVUS_LOCUS4571007</name>
</gene>
<feature type="coiled-coil region" evidence="5">
    <location>
        <begin position="212"/>
        <end position="277"/>
    </location>
</feature>
<evidence type="ECO:0000256" key="2">
    <source>
        <dbReference type="ARBA" id="ARBA00022490"/>
    </source>
</evidence>
<dbReference type="PANTHER" id="PTHR44981:SF3">
    <property type="entry name" value="PERICENTRIN"/>
    <property type="match status" value="1"/>
</dbReference>
<dbReference type="PANTHER" id="PTHR44981">
    <property type="entry name" value="PERICENTRIN-LIKE PROTEIN, ISOFORM F"/>
    <property type="match status" value="1"/>
</dbReference>
<organism evidence="7 8">
    <name type="scientific">Staurois parvus</name>
    <dbReference type="NCBI Taxonomy" id="386267"/>
    <lineage>
        <taxon>Eukaryota</taxon>
        <taxon>Metazoa</taxon>
        <taxon>Chordata</taxon>
        <taxon>Craniata</taxon>
        <taxon>Vertebrata</taxon>
        <taxon>Euteleostomi</taxon>
        <taxon>Amphibia</taxon>
        <taxon>Batrachia</taxon>
        <taxon>Anura</taxon>
        <taxon>Neobatrachia</taxon>
        <taxon>Ranoidea</taxon>
        <taxon>Ranidae</taxon>
        <taxon>Staurois</taxon>
    </lineage>
</organism>
<feature type="coiled-coil region" evidence="5">
    <location>
        <begin position="22"/>
        <end position="66"/>
    </location>
</feature>